<feature type="domain" description="Carboxyltransferase" evidence="4">
    <location>
        <begin position="19"/>
        <end position="225"/>
    </location>
</feature>
<sequence>MRHNPPPREPTLDRPLELPRFLPAGTGALVVEFGARVDESTSEAVLALDRAVTAAGIEGVIELVPTYRSLLVHFDPAVIRAAALRRRLETLVAHPEAAPREERLWTIPVCYGGACGEDLEAVATLHKLDPQEVVAIHAASDFRVYMIGFAPGFAYLGGLDPRLHTSRRVEPRLRTPARSVSIGGAQSALNPPFELPSGWHLLGQTPVHLWDPRREGDATIGPSLLLPGDRVRLSPVGPEEYRDLCARADAGDPVAQLQIQPRTAEETPA</sequence>
<dbReference type="AlphaFoldDB" id="A0A2T7UMP5"/>
<evidence type="ECO:0000313" key="5">
    <source>
        <dbReference type="EMBL" id="PVE45944.1"/>
    </source>
</evidence>
<reference evidence="5 6" key="1">
    <citation type="journal article" date="2011" name="Syst. Appl. Microbiol.">
        <title>Defluviimonas denitrificans gen. nov., sp. nov., and Pararhodobacter aggregans gen. nov., sp. nov., non-phototrophic Rhodobacteraceae from the biofilter of a marine aquaculture.</title>
        <authorList>
            <person name="Foesel B.U."/>
            <person name="Drake H.L."/>
            <person name="Schramm A."/>
        </authorList>
    </citation>
    <scope>NUCLEOTIDE SEQUENCE [LARGE SCALE GENOMIC DNA]</scope>
    <source>
        <strain evidence="5 6">D1-19</strain>
    </source>
</reference>
<keyword evidence="6" id="KW-1185">Reference proteome</keyword>
<dbReference type="SUPFAM" id="SSF160467">
    <property type="entry name" value="PH0987 N-terminal domain-like"/>
    <property type="match status" value="1"/>
</dbReference>
<dbReference type="Gene3D" id="2.40.100.10">
    <property type="entry name" value="Cyclophilin-like"/>
    <property type="match status" value="1"/>
</dbReference>
<dbReference type="Proteomes" id="UP000244810">
    <property type="component" value="Unassembled WGS sequence"/>
</dbReference>
<keyword evidence="2 5" id="KW-0378">Hydrolase</keyword>
<dbReference type="InterPro" id="IPR010016">
    <property type="entry name" value="PxpB"/>
</dbReference>
<dbReference type="Gene3D" id="3.30.1360.40">
    <property type="match status" value="1"/>
</dbReference>
<dbReference type="InterPro" id="IPR029000">
    <property type="entry name" value="Cyclophilin-like_dom_sf"/>
</dbReference>
<dbReference type="NCBIfam" id="TIGR00370">
    <property type="entry name" value="5-oxoprolinase subunit PxpB"/>
    <property type="match status" value="1"/>
</dbReference>
<evidence type="ECO:0000256" key="1">
    <source>
        <dbReference type="ARBA" id="ARBA00022741"/>
    </source>
</evidence>
<dbReference type="SUPFAM" id="SSF50891">
    <property type="entry name" value="Cyclophilin-like"/>
    <property type="match status" value="1"/>
</dbReference>
<organism evidence="5 6">
    <name type="scientific">Pararhodobacter aggregans</name>
    <dbReference type="NCBI Taxonomy" id="404875"/>
    <lineage>
        <taxon>Bacteria</taxon>
        <taxon>Pseudomonadati</taxon>
        <taxon>Pseudomonadota</taxon>
        <taxon>Alphaproteobacteria</taxon>
        <taxon>Rhodobacterales</taxon>
        <taxon>Paracoccaceae</taxon>
        <taxon>Pararhodobacter</taxon>
    </lineage>
</organism>
<accession>A0A2T7UMP5</accession>
<dbReference type="InterPro" id="IPR003833">
    <property type="entry name" value="CT_C_D"/>
</dbReference>
<dbReference type="GO" id="GO:0005524">
    <property type="term" value="F:ATP binding"/>
    <property type="evidence" value="ECO:0007669"/>
    <property type="project" value="UniProtKB-KW"/>
</dbReference>
<dbReference type="EMBL" id="QDDR01000011">
    <property type="protein sequence ID" value="PVE45944.1"/>
    <property type="molecule type" value="Genomic_DNA"/>
</dbReference>
<evidence type="ECO:0000256" key="3">
    <source>
        <dbReference type="ARBA" id="ARBA00022840"/>
    </source>
</evidence>
<evidence type="ECO:0000256" key="2">
    <source>
        <dbReference type="ARBA" id="ARBA00022801"/>
    </source>
</evidence>
<protein>
    <submittedName>
        <fullName evidence="5">Allophanate hydrolase</fullName>
    </submittedName>
</protein>
<dbReference type="PANTHER" id="PTHR34698">
    <property type="entry name" value="5-OXOPROLINASE SUBUNIT B"/>
    <property type="match status" value="1"/>
</dbReference>
<dbReference type="SMART" id="SM00796">
    <property type="entry name" value="AHS1"/>
    <property type="match status" value="1"/>
</dbReference>
<name>A0A2T7UMP5_9RHOB</name>
<gene>
    <name evidence="5" type="ORF">DDE23_19205</name>
</gene>
<keyword evidence="3" id="KW-0067">ATP-binding</keyword>
<evidence type="ECO:0000259" key="4">
    <source>
        <dbReference type="SMART" id="SM00796"/>
    </source>
</evidence>
<proteinExistence type="predicted"/>
<keyword evidence="1" id="KW-0547">Nucleotide-binding</keyword>
<dbReference type="GO" id="GO:0016787">
    <property type="term" value="F:hydrolase activity"/>
    <property type="evidence" value="ECO:0007669"/>
    <property type="project" value="UniProtKB-KW"/>
</dbReference>
<evidence type="ECO:0000313" key="6">
    <source>
        <dbReference type="Proteomes" id="UP000244810"/>
    </source>
</evidence>
<dbReference type="RefSeq" id="WP_107754646.1">
    <property type="nucleotide sequence ID" value="NZ_QBKF01000015.1"/>
</dbReference>
<dbReference type="OrthoDB" id="9778567at2"/>
<comment type="caution">
    <text evidence="5">The sequence shown here is derived from an EMBL/GenBank/DDBJ whole genome shotgun (WGS) entry which is preliminary data.</text>
</comment>
<dbReference type="Pfam" id="PF02682">
    <property type="entry name" value="CT_C_D"/>
    <property type="match status" value="1"/>
</dbReference>
<dbReference type="PANTHER" id="PTHR34698:SF2">
    <property type="entry name" value="5-OXOPROLINASE SUBUNIT B"/>
    <property type="match status" value="1"/>
</dbReference>